<evidence type="ECO:0000313" key="3">
    <source>
        <dbReference type="Proteomes" id="UP001451303"/>
    </source>
</evidence>
<feature type="region of interest" description="Disordered" evidence="1">
    <location>
        <begin position="1"/>
        <end position="57"/>
    </location>
</feature>
<dbReference type="PANTHER" id="PTHR37781:SF1">
    <property type="entry name" value="ADR380WP"/>
    <property type="match status" value="1"/>
</dbReference>
<sequence length="292" mass="31800">MAENETPNLPTAPAPGGFVPPAIASNSLPSPAPSSASAAAVSNLPHPRRTSLRPGSIKEDKVRNYVSDKMLHISRRYVKHFAIPHPDDEITGYKSMAELCKDVDDVINIIWLSGTPSLQIPYLLNIASEFTTWLEGFPPSPAATFALLRKLDHCFASLLFGYDIDTKETLPGFENGPRAGLSRTDMVRCKSVIERTRVLVVEVMAKEPADEDSDGDTGGQGIQTPKPDNDTEPEPESDRPPDMSDYDYGDDDDDEDELLHMNVAQVYENTLVKLGEILGDGGGVTTMPMSVD</sequence>
<name>A0ABR3CXK4_NEUIN</name>
<accession>A0ABR3CXK4</accession>
<feature type="region of interest" description="Disordered" evidence="1">
    <location>
        <begin position="206"/>
        <end position="258"/>
    </location>
</feature>
<feature type="compositionally biased region" description="Acidic residues" evidence="1">
    <location>
        <begin position="244"/>
        <end position="257"/>
    </location>
</feature>
<dbReference type="Pfam" id="PF17110">
    <property type="entry name" value="TFB6"/>
    <property type="match status" value="1"/>
</dbReference>
<evidence type="ECO:0000313" key="2">
    <source>
        <dbReference type="EMBL" id="KAL0465173.1"/>
    </source>
</evidence>
<reference evidence="2 3" key="1">
    <citation type="submission" date="2023-09" db="EMBL/GenBank/DDBJ databases">
        <title>Multi-omics analysis of a traditional fermented food reveals byproduct-associated fungal strains for waste-to-food upcycling.</title>
        <authorList>
            <consortium name="Lawrence Berkeley National Laboratory"/>
            <person name="Rekdal V.M."/>
            <person name="Villalobos-Escobedo J.M."/>
            <person name="Rodriguez-Valeron N."/>
            <person name="Garcia M.O."/>
            <person name="Vasquez D.P."/>
            <person name="Damayanti I."/>
            <person name="Sorensen P.M."/>
            <person name="Baidoo E.E."/>
            <person name="De Carvalho A.C."/>
            <person name="Riley R."/>
            <person name="Lipzen A."/>
            <person name="He G."/>
            <person name="Yan M."/>
            <person name="Haridas S."/>
            <person name="Daum C."/>
            <person name="Yoshinaga Y."/>
            <person name="Ng V."/>
            <person name="Grigoriev I.V."/>
            <person name="Munk R."/>
            <person name="Nuraida L."/>
            <person name="Wijaya C.H."/>
            <person name="Morales P.-C."/>
            <person name="Keasling J.D."/>
        </authorList>
    </citation>
    <scope>NUCLEOTIDE SEQUENCE [LARGE SCALE GENOMIC DNA]</scope>
    <source>
        <strain evidence="2 3">FGSC 2613</strain>
    </source>
</reference>
<comment type="caution">
    <text evidence="2">The sequence shown here is derived from an EMBL/GenBank/DDBJ whole genome shotgun (WGS) entry which is preliminary data.</text>
</comment>
<organism evidence="2 3">
    <name type="scientific">Neurospora intermedia</name>
    <dbReference type="NCBI Taxonomy" id="5142"/>
    <lineage>
        <taxon>Eukaryota</taxon>
        <taxon>Fungi</taxon>
        <taxon>Dikarya</taxon>
        <taxon>Ascomycota</taxon>
        <taxon>Pezizomycotina</taxon>
        <taxon>Sordariomycetes</taxon>
        <taxon>Sordariomycetidae</taxon>
        <taxon>Sordariales</taxon>
        <taxon>Sordariaceae</taxon>
        <taxon>Neurospora</taxon>
    </lineage>
</organism>
<proteinExistence type="predicted"/>
<dbReference type="EMBL" id="JAVLET010000018">
    <property type="protein sequence ID" value="KAL0465173.1"/>
    <property type="molecule type" value="Genomic_DNA"/>
</dbReference>
<gene>
    <name evidence="2" type="ORF">QR685DRAFT_141324</name>
</gene>
<dbReference type="PANTHER" id="PTHR37781">
    <property type="entry name" value="TFIIH COMPLEX SUBUNIT"/>
    <property type="match status" value="1"/>
</dbReference>
<feature type="compositionally biased region" description="Low complexity" evidence="1">
    <location>
        <begin position="20"/>
        <end position="45"/>
    </location>
</feature>
<dbReference type="Proteomes" id="UP001451303">
    <property type="component" value="Unassembled WGS sequence"/>
</dbReference>
<evidence type="ECO:0008006" key="4">
    <source>
        <dbReference type="Google" id="ProtNLM"/>
    </source>
</evidence>
<evidence type="ECO:0000256" key="1">
    <source>
        <dbReference type="SAM" id="MobiDB-lite"/>
    </source>
</evidence>
<protein>
    <recommendedName>
        <fullName evidence="4">Meiotic recombination protein DMC1</fullName>
    </recommendedName>
</protein>
<keyword evidence="3" id="KW-1185">Reference proteome</keyword>
<dbReference type="InterPro" id="IPR031349">
    <property type="entry name" value="Tfb6"/>
</dbReference>